<protein>
    <submittedName>
        <fullName evidence="1">Uncharacterized protein</fullName>
    </submittedName>
</protein>
<comment type="caution">
    <text evidence="1">The sequence shown here is derived from an EMBL/GenBank/DDBJ whole genome shotgun (WGS) entry which is preliminary data.</text>
</comment>
<name>F7PLQ3_9EURY</name>
<accession>F7PLQ3</accession>
<sequence length="117" mass="13138">MDEAEHCECCGSDSELQEGYWVVDGRLYRDALCDHCRDNSVQEFAGLLLNLPVIDLSMARKAVRAFLTCPDQREPSDPATVETYEHALEEIKLSEDQKAAILNTLDPAEIRDGVETH</sequence>
<evidence type="ECO:0000313" key="2">
    <source>
        <dbReference type="Proteomes" id="UP000003861"/>
    </source>
</evidence>
<gene>
    <name evidence="1" type="ORF">HLRTI_000495</name>
</gene>
<evidence type="ECO:0000313" key="1">
    <source>
        <dbReference type="EMBL" id="ERJ07453.1"/>
    </source>
</evidence>
<dbReference type="EMBL" id="AFNT02000003">
    <property type="protein sequence ID" value="ERJ07453.1"/>
    <property type="molecule type" value="Genomic_DNA"/>
</dbReference>
<dbReference type="Proteomes" id="UP000003861">
    <property type="component" value="Unassembled WGS sequence"/>
</dbReference>
<reference evidence="1 2" key="1">
    <citation type="journal article" date="2011" name="J. Bacteriol.">
        <title>Genome sequence of Halorhabdus tiamatea, the first archaeon isolated from a deep-sea anoxic brine lake.</title>
        <authorList>
            <person name="Antunes A."/>
            <person name="Alam I."/>
            <person name="Bajic V.B."/>
            <person name="Stingl U."/>
        </authorList>
    </citation>
    <scope>NUCLEOTIDE SEQUENCE [LARGE SCALE GENOMIC DNA]</scope>
    <source>
        <strain evidence="1 2">SARL4B</strain>
    </source>
</reference>
<organism evidence="1 2">
    <name type="scientific">Halorhabdus tiamatea SARL4B</name>
    <dbReference type="NCBI Taxonomy" id="1033806"/>
    <lineage>
        <taxon>Archaea</taxon>
        <taxon>Methanobacteriati</taxon>
        <taxon>Methanobacteriota</taxon>
        <taxon>Stenosarchaea group</taxon>
        <taxon>Halobacteria</taxon>
        <taxon>Halobacteriales</taxon>
        <taxon>Haloarculaceae</taxon>
        <taxon>Halorhabdus</taxon>
    </lineage>
</organism>
<reference evidence="1 2" key="2">
    <citation type="journal article" date="2013" name="PLoS ONE">
        <title>INDIGO - INtegrated Data Warehouse of MIcrobial GenOmes with Examples from the Red Sea Extremophiles.</title>
        <authorList>
            <person name="Alam I."/>
            <person name="Antunes A."/>
            <person name="Kamau A.A."/>
            <person name="Ba Alawi W."/>
            <person name="Kalkatawi M."/>
            <person name="Stingl U."/>
            <person name="Bajic V.B."/>
        </authorList>
    </citation>
    <scope>NUCLEOTIDE SEQUENCE [LARGE SCALE GENOMIC DNA]</scope>
    <source>
        <strain evidence="1 2">SARL4B</strain>
    </source>
</reference>
<dbReference type="AlphaFoldDB" id="F7PLQ3"/>
<proteinExistence type="predicted"/>